<dbReference type="GO" id="GO:0005524">
    <property type="term" value="F:ATP binding"/>
    <property type="evidence" value="ECO:0007669"/>
    <property type="project" value="UniProtKB-KW"/>
</dbReference>
<dbReference type="InParanoid" id="A0A067N1F3"/>
<reference evidence="19" key="1">
    <citation type="journal article" date="2014" name="Proc. Natl. Acad. Sci. U.S.A.">
        <title>Extensive sampling of basidiomycete genomes demonstrates inadequacy of the white-rot/brown-rot paradigm for wood decay fungi.</title>
        <authorList>
            <person name="Riley R."/>
            <person name="Salamov A.A."/>
            <person name="Brown D.W."/>
            <person name="Nagy L.G."/>
            <person name="Floudas D."/>
            <person name="Held B.W."/>
            <person name="Levasseur A."/>
            <person name="Lombard V."/>
            <person name="Morin E."/>
            <person name="Otillar R."/>
            <person name="Lindquist E.A."/>
            <person name="Sun H."/>
            <person name="LaButti K.M."/>
            <person name="Schmutz J."/>
            <person name="Jabbour D."/>
            <person name="Luo H."/>
            <person name="Baker S.E."/>
            <person name="Pisabarro A.G."/>
            <person name="Walton J.D."/>
            <person name="Blanchette R.A."/>
            <person name="Henrissat B."/>
            <person name="Martin F."/>
            <person name="Cullen D."/>
            <person name="Hibbett D.S."/>
            <person name="Grigoriev I.V."/>
        </authorList>
    </citation>
    <scope>NUCLEOTIDE SEQUENCE [LARGE SCALE GENOMIC DNA]</scope>
    <source>
        <strain evidence="19">FD-172 SS1</strain>
    </source>
</reference>
<evidence type="ECO:0000256" key="10">
    <source>
        <dbReference type="ARBA" id="ARBA00029427"/>
    </source>
</evidence>
<dbReference type="InterPro" id="IPR031686">
    <property type="entry name" value="ATP-synth_a_Xtn"/>
</dbReference>
<evidence type="ECO:0000256" key="3">
    <source>
        <dbReference type="ARBA" id="ARBA00018860"/>
    </source>
</evidence>
<evidence type="ECO:0000256" key="5">
    <source>
        <dbReference type="ARBA" id="ARBA00022741"/>
    </source>
</evidence>
<dbReference type="InterPro" id="IPR023366">
    <property type="entry name" value="ATP_synth_asu-like_sf"/>
</dbReference>
<evidence type="ECO:0000256" key="1">
    <source>
        <dbReference type="ARBA" id="ARBA00008936"/>
    </source>
</evidence>
<organism evidence="18 19">
    <name type="scientific">Botryobasidium botryosum (strain FD-172 SS1)</name>
    <dbReference type="NCBI Taxonomy" id="930990"/>
    <lineage>
        <taxon>Eukaryota</taxon>
        <taxon>Fungi</taxon>
        <taxon>Dikarya</taxon>
        <taxon>Basidiomycota</taxon>
        <taxon>Agaricomycotina</taxon>
        <taxon>Agaricomycetes</taxon>
        <taxon>Cantharellales</taxon>
        <taxon>Botryobasidiaceae</taxon>
        <taxon>Botryobasidium</taxon>
    </lineage>
</organism>
<dbReference type="Gene3D" id="1.10.1140.10">
    <property type="entry name" value="Bovine Mitochondrial F1-atpase, Atp Synthase Beta Chain, Chain D, domain 3"/>
    <property type="match status" value="1"/>
</dbReference>
<keyword evidence="4" id="KW-0813">Transport</keyword>
<evidence type="ECO:0000256" key="11">
    <source>
        <dbReference type="ARBA" id="ARBA00029477"/>
    </source>
</evidence>
<evidence type="ECO:0000256" key="7">
    <source>
        <dbReference type="ARBA" id="ARBA00022840"/>
    </source>
</evidence>
<dbReference type="FunFam" id="3.40.50.300:FF:000052">
    <property type="entry name" value="V-type proton ATPase catalytic subunit A"/>
    <property type="match status" value="1"/>
</dbReference>
<comment type="function">
    <text evidence="13">Catalytic subunit of the V1 complex of vacuolar(H+)-ATPase (V-ATPase), a multisubunit enzyme composed of a peripheral complex (V1) that hydrolyzes ATP and a membrane integral complex (V0) that translocates protons. V-ATPase is responsible for acidifying and maintaining the pH of intracellular compartments.</text>
</comment>
<dbReference type="InterPro" id="IPR000194">
    <property type="entry name" value="ATPase_F1/V1/A1_a/bsu_nucl-bd"/>
</dbReference>
<dbReference type="Pfam" id="PF16886">
    <property type="entry name" value="ATP-synt_ab_Xtn"/>
    <property type="match status" value="1"/>
</dbReference>
<name>A0A067N1F3_BOTB1</name>
<keyword evidence="7" id="KW-0067">ATP-binding</keyword>
<dbReference type="InterPro" id="IPR022878">
    <property type="entry name" value="V-ATPase_asu"/>
</dbReference>
<dbReference type="CDD" id="cd01134">
    <property type="entry name" value="V_A-ATPase_A"/>
    <property type="match status" value="1"/>
</dbReference>
<keyword evidence="9" id="KW-0406">Ion transport</keyword>
<evidence type="ECO:0000256" key="6">
    <source>
        <dbReference type="ARBA" id="ARBA00022781"/>
    </source>
</evidence>
<keyword evidence="6" id="KW-0375">Hydrogen ion transport</keyword>
<keyword evidence="8" id="KW-1278">Translocase</keyword>
<dbReference type="FunFam" id="2.40.50.100:FF:000008">
    <property type="entry name" value="V-type proton ATPase catalytic subunit A"/>
    <property type="match status" value="1"/>
</dbReference>
<dbReference type="InterPro" id="IPR024034">
    <property type="entry name" value="ATPase_F1/V1_b/a_C"/>
</dbReference>
<protein>
    <recommendedName>
        <fullName evidence="3">V-type proton ATPase catalytic subunit A</fullName>
        <ecNumber evidence="2">7.1.2.2</ecNumber>
    </recommendedName>
</protein>
<evidence type="ECO:0000256" key="2">
    <source>
        <dbReference type="ARBA" id="ARBA00012473"/>
    </source>
</evidence>
<dbReference type="InterPro" id="IPR055190">
    <property type="entry name" value="ATP-synt_VA_C"/>
</dbReference>
<dbReference type="PROSITE" id="PS00152">
    <property type="entry name" value="ATPASE_ALPHA_BETA"/>
    <property type="match status" value="1"/>
</dbReference>
<gene>
    <name evidence="18" type="ORF">BOTBODRAFT_154959</name>
</gene>
<dbReference type="GO" id="GO:0000329">
    <property type="term" value="C:fungal-type vacuole membrane"/>
    <property type="evidence" value="ECO:0007669"/>
    <property type="project" value="TreeGrafter"/>
</dbReference>
<dbReference type="EMBL" id="KL198022">
    <property type="protein sequence ID" value="KDQ17977.1"/>
    <property type="molecule type" value="Genomic_DNA"/>
</dbReference>
<dbReference type="EC" id="7.1.2.2" evidence="2"/>
<dbReference type="InterPro" id="IPR005725">
    <property type="entry name" value="ATPase_V1-cplx_asu"/>
</dbReference>
<keyword evidence="5" id="KW-0547">Nucleotide-binding</keyword>
<dbReference type="Proteomes" id="UP000027195">
    <property type="component" value="Unassembled WGS sequence"/>
</dbReference>
<dbReference type="GO" id="GO:0046961">
    <property type="term" value="F:proton-transporting ATPase activity, rotational mechanism"/>
    <property type="evidence" value="ECO:0007669"/>
    <property type="project" value="InterPro"/>
</dbReference>
<dbReference type="PANTHER" id="PTHR43607:SF1">
    <property type="entry name" value="H(+)-TRANSPORTING TWO-SECTOR ATPASE"/>
    <property type="match status" value="1"/>
</dbReference>
<dbReference type="HAMAP" id="MF_00309">
    <property type="entry name" value="ATP_synth_A_arch"/>
    <property type="match status" value="1"/>
</dbReference>
<comment type="subcellular location">
    <subcellularLocation>
        <location evidence="10">Vacuole membrane</location>
        <topology evidence="10">Peripheral membrane protein</topology>
        <orientation evidence="10">Cytoplasmic side</orientation>
    </subcellularLocation>
</comment>
<dbReference type="Gene3D" id="2.40.50.100">
    <property type="match status" value="1"/>
</dbReference>
<dbReference type="InterPro" id="IPR036121">
    <property type="entry name" value="ATPase_F1/V1/A1_a/bsu_N_sf"/>
</dbReference>
<dbReference type="AlphaFoldDB" id="A0A067N1F3"/>
<dbReference type="InterPro" id="IPR027417">
    <property type="entry name" value="P-loop_NTPase"/>
</dbReference>
<dbReference type="Gene3D" id="2.40.30.20">
    <property type="match status" value="1"/>
</dbReference>
<dbReference type="HOGENOM" id="CLU_008162_3_1_1"/>
<comment type="similarity">
    <text evidence="1">Belongs to the ATPase alpha/beta chains family.</text>
</comment>
<dbReference type="CDD" id="cd18119">
    <property type="entry name" value="ATP-synt_V_A-type_alpha_N"/>
    <property type="match status" value="1"/>
</dbReference>
<evidence type="ECO:0000256" key="9">
    <source>
        <dbReference type="ARBA" id="ARBA00023065"/>
    </source>
</evidence>
<evidence type="ECO:0000259" key="17">
    <source>
        <dbReference type="Pfam" id="PF22919"/>
    </source>
</evidence>
<dbReference type="PANTHER" id="PTHR43607">
    <property type="entry name" value="V-TYPE PROTON ATPASE CATALYTIC SUBUNIT A"/>
    <property type="match status" value="1"/>
</dbReference>
<dbReference type="GO" id="GO:0055082">
    <property type="term" value="P:intracellular chemical homeostasis"/>
    <property type="evidence" value="ECO:0007669"/>
    <property type="project" value="UniProtKB-ARBA"/>
</dbReference>
<evidence type="ECO:0000256" key="4">
    <source>
        <dbReference type="ARBA" id="ARBA00022448"/>
    </source>
</evidence>
<evidence type="ECO:0000259" key="14">
    <source>
        <dbReference type="Pfam" id="PF00006"/>
    </source>
</evidence>
<dbReference type="SUPFAM" id="SSF50615">
    <property type="entry name" value="N-terminal domain of alpha and beta subunits of F1 ATP synthase"/>
    <property type="match status" value="1"/>
</dbReference>
<comment type="catalytic activity">
    <reaction evidence="12">
        <text>ATP + H2O + 4 H(+)(in) = ADP + phosphate + 5 H(+)(out)</text>
        <dbReference type="Rhea" id="RHEA:57720"/>
        <dbReference type="ChEBI" id="CHEBI:15377"/>
        <dbReference type="ChEBI" id="CHEBI:15378"/>
        <dbReference type="ChEBI" id="CHEBI:30616"/>
        <dbReference type="ChEBI" id="CHEBI:43474"/>
        <dbReference type="ChEBI" id="CHEBI:456216"/>
        <dbReference type="EC" id="7.1.2.2"/>
    </reaction>
</comment>
<dbReference type="Pfam" id="PF00006">
    <property type="entry name" value="ATP-synt_ab"/>
    <property type="match status" value="1"/>
</dbReference>
<feature type="domain" description="ATPsynthase alpha/beta subunit barrel-sandwich" evidence="16">
    <location>
        <begin position="131"/>
        <end position="218"/>
    </location>
</feature>
<dbReference type="NCBIfam" id="NF003220">
    <property type="entry name" value="PRK04192.1"/>
    <property type="match status" value="1"/>
</dbReference>
<proteinExistence type="inferred from homology"/>
<evidence type="ECO:0000256" key="12">
    <source>
        <dbReference type="ARBA" id="ARBA00048383"/>
    </source>
</evidence>
<dbReference type="FunFam" id="1.10.1140.10:FF:000002">
    <property type="entry name" value="V-type proton ATPase catalytic subunit A"/>
    <property type="match status" value="1"/>
</dbReference>
<evidence type="ECO:0000256" key="13">
    <source>
        <dbReference type="ARBA" id="ARBA00058996"/>
    </source>
</evidence>
<dbReference type="SUPFAM" id="SSF47917">
    <property type="entry name" value="C-terminal domain of alpha and beta subunits of F1 ATP synthase"/>
    <property type="match status" value="1"/>
</dbReference>
<evidence type="ECO:0000313" key="19">
    <source>
        <dbReference type="Proteomes" id="UP000027195"/>
    </source>
</evidence>
<dbReference type="InterPro" id="IPR004100">
    <property type="entry name" value="ATPase_F1/V1/A1_a/bsu_N"/>
</dbReference>
<dbReference type="Gene3D" id="3.40.50.300">
    <property type="entry name" value="P-loop containing nucleotide triphosphate hydrolases"/>
    <property type="match status" value="1"/>
</dbReference>
<dbReference type="FunCoup" id="A0A067N1F3">
    <property type="interactions" value="328"/>
</dbReference>
<feature type="domain" description="ATPase F1/V1/A1 complex alpha/beta subunit nucleotide-binding" evidence="14">
    <location>
        <begin position="236"/>
        <end position="461"/>
    </location>
</feature>
<dbReference type="GO" id="GO:0046034">
    <property type="term" value="P:ATP metabolic process"/>
    <property type="evidence" value="ECO:0007669"/>
    <property type="project" value="InterPro"/>
</dbReference>
<comment type="subunit">
    <text evidence="11">V-ATPase is a heteromultimeric enzyme composed of a peripheral catalytic V1 complex (components A to H) attached to an integral membrane V0 proton pore complex (components: a, c, c', c'', d, e, f and VOA1).</text>
</comment>
<dbReference type="Pfam" id="PF22919">
    <property type="entry name" value="ATP-synt_VA_C"/>
    <property type="match status" value="1"/>
</dbReference>
<dbReference type="CDD" id="cd18111">
    <property type="entry name" value="ATP-synt_V_A-type_alpha_C"/>
    <property type="match status" value="1"/>
</dbReference>
<keyword evidence="19" id="KW-1185">Reference proteome</keyword>
<dbReference type="STRING" id="930990.A0A067N1F3"/>
<evidence type="ECO:0000313" key="18">
    <source>
        <dbReference type="EMBL" id="KDQ17977.1"/>
    </source>
</evidence>
<dbReference type="Pfam" id="PF02874">
    <property type="entry name" value="ATP-synt_ab_N"/>
    <property type="match status" value="1"/>
</dbReference>
<dbReference type="OrthoDB" id="1676488at2759"/>
<dbReference type="NCBIfam" id="TIGR01042">
    <property type="entry name" value="V-ATPase_V1_A"/>
    <property type="match status" value="1"/>
</dbReference>
<dbReference type="InterPro" id="IPR020003">
    <property type="entry name" value="ATPase_a/bsu_AS"/>
</dbReference>
<dbReference type="GO" id="GO:0033180">
    <property type="term" value="C:proton-transporting V-type ATPase, V1 domain"/>
    <property type="evidence" value="ECO:0007669"/>
    <property type="project" value="InterPro"/>
</dbReference>
<dbReference type="FunFam" id="2.40.30.20:FF:000002">
    <property type="entry name" value="V-type proton ATPase catalytic subunit A"/>
    <property type="match status" value="1"/>
</dbReference>
<accession>A0A067N1F3</accession>
<evidence type="ECO:0000256" key="8">
    <source>
        <dbReference type="ARBA" id="ARBA00022967"/>
    </source>
</evidence>
<evidence type="ECO:0000259" key="16">
    <source>
        <dbReference type="Pfam" id="PF16886"/>
    </source>
</evidence>
<feature type="domain" description="ATPase F1/V1/A1 complex alpha/beta subunit N-terminal" evidence="15">
    <location>
        <begin position="28"/>
        <end position="89"/>
    </location>
</feature>
<dbReference type="SUPFAM" id="SSF52540">
    <property type="entry name" value="P-loop containing nucleoside triphosphate hydrolases"/>
    <property type="match status" value="1"/>
</dbReference>
<sequence length="619" mass="68176">MAGALQNAKRDLPRIRDEDRESRFGSVFGVSGPVVIAENMTGAAMYELVRVGHDELVGEVIRIDADKATIQVYEETSGVTVGDPVLRTGKPLSVELGPGLMGNIVDGIQRPLRAIQEMSKSIYIPRGINTEALDRSLKWDFTPGSYKVGDHVSGGDVFGTVWENSLLHHHKLMVSPRALGTITHIAEKGSYAVNDVVLETEFQGKVTKHTMMQSWPVRAPRPVTEKLTADYPLLTGQRILDALFPCVQGGTTAIPGAFGCGKTVISQAVTKYSNSDIVIYVGCGERGNEMAEVLMELPQLTVNVEGRDEPVMKRTTLVANTSNMPVAAREASIYTGITLAEYFRDQGSNVAMMADSTSRWAEALREISGRLAEMPADSGYPAYLGTKLASFYERAGKVNCLGNPQRQGTVSIIGAVSPPGGDFSDPVTSATLNIVQVFWGLDKKLAQRKHFPSVNWNVSYSKYIKVLDQQYYNKEDPEFIKLRSQASRVLQEEADLAEVVQLVGKSALGDADKVTLEVARILKDDFLQQNGMSDYDRFCPFYKTSGMLRNMMAFDEGAKAAVASGKATFPQIRDSMSDVMFKLSQMKFEDPWASSEEDIRKKYDDLHEEIQRKFAALTE</sequence>
<feature type="domain" description="ATP synthase A/B type C-terminal" evidence="17">
    <location>
        <begin position="469"/>
        <end position="561"/>
    </location>
</feature>
<dbReference type="GO" id="GO:0016887">
    <property type="term" value="F:ATP hydrolysis activity"/>
    <property type="evidence" value="ECO:0007669"/>
    <property type="project" value="InterPro"/>
</dbReference>
<evidence type="ECO:0000259" key="15">
    <source>
        <dbReference type="Pfam" id="PF02874"/>
    </source>
</evidence>